<reference evidence="1" key="2">
    <citation type="submission" date="2022-06" db="UniProtKB">
        <authorList>
            <consortium name="EnsemblMetazoa"/>
        </authorList>
    </citation>
    <scope>IDENTIFICATION</scope>
    <source>
        <strain evidence="1">PS312</strain>
    </source>
</reference>
<sequence length="151" mass="16699">MSIARFCLLLLVFIITFAAANREKRQVDGAGFGVGGLVSLLFTPLNFITQVITSLYTTLTGVLSVQPGIAPIMGRRILDLFPTPSSSQLARRGSVIFRRSRRHHVQQLDPFVANCPFKKVFGNLQPVCSLLFPIPAHFHFIPTSPPTSIRH</sequence>
<dbReference type="AlphaFoldDB" id="A0A2A6C833"/>
<accession>A0A8R1YLY0</accession>
<name>A0A2A6C833_PRIPA</name>
<dbReference type="EnsemblMetazoa" id="PPA31985.1">
    <property type="protein sequence ID" value="PPA31985.1"/>
    <property type="gene ID" value="WBGene00204848"/>
</dbReference>
<gene>
    <name evidence="1" type="primary">WBGene00204848</name>
</gene>
<keyword evidence="2" id="KW-1185">Reference proteome</keyword>
<protein>
    <submittedName>
        <fullName evidence="1">Uncharacterized protein</fullName>
    </submittedName>
</protein>
<accession>A0A2A6C833</accession>
<evidence type="ECO:0000313" key="1">
    <source>
        <dbReference type="EnsemblMetazoa" id="PPA31985.1"/>
    </source>
</evidence>
<dbReference type="Proteomes" id="UP000005239">
    <property type="component" value="Unassembled WGS sequence"/>
</dbReference>
<organism evidence="1 2">
    <name type="scientific">Pristionchus pacificus</name>
    <name type="common">Parasitic nematode worm</name>
    <dbReference type="NCBI Taxonomy" id="54126"/>
    <lineage>
        <taxon>Eukaryota</taxon>
        <taxon>Metazoa</taxon>
        <taxon>Ecdysozoa</taxon>
        <taxon>Nematoda</taxon>
        <taxon>Chromadorea</taxon>
        <taxon>Rhabditida</taxon>
        <taxon>Rhabditina</taxon>
        <taxon>Diplogasteromorpha</taxon>
        <taxon>Diplogasteroidea</taxon>
        <taxon>Neodiplogasteridae</taxon>
        <taxon>Pristionchus</taxon>
    </lineage>
</organism>
<evidence type="ECO:0000313" key="2">
    <source>
        <dbReference type="Proteomes" id="UP000005239"/>
    </source>
</evidence>
<reference evidence="2" key="1">
    <citation type="journal article" date="2008" name="Nat. Genet.">
        <title>The Pristionchus pacificus genome provides a unique perspective on nematode lifestyle and parasitism.</title>
        <authorList>
            <person name="Dieterich C."/>
            <person name="Clifton S.W."/>
            <person name="Schuster L.N."/>
            <person name="Chinwalla A."/>
            <person name="Delehaunty K."/>
            <person name="Dinkelacker I."/>
            <person name="Fulton L."/>
            <person name="Fulton R."/>
            <person name="Godfrey J."/>
            <person name="Minx P."/>
            <person name="Mitreva M."/>
            <person name="Roeseler W."/>
            <person name="Tian H."/>
            <person name="Witte H."/>
            <person name="Yang S.P."/>
            <person name="Wilson R.K."/>
            <person name="Sommer R.J."/>
        </authorList>
    </citation>
    <scope>NUCLEOTIDE SEQUENCE [LARGE SCALE GENOMIC DNA]</scope>
    <source>
        <strain evidence="2">PS312</strain>
    </source>
</reference>
<proteinExistence type="predicted"/>